<dbReference type="PANTHER" id="PTHR38360">
    <property type="entry name" value="OS03G0120000 PROTEIN"/>
    <property type="match status" value="1"/>
</dbReference>
<proteinExistence type="predicted"/>
<reference evidence="2" key="1">
    <citation type="submission" date="2023-10" db="EMBL/GenBank/DDBJ databases">
        <authorList>
            <person name="Chen Y."/>
            <person name="Shah S."/>
            <person name="Dougan E. K."/>
            <person name="Thang M."/>
            <person name="Chan C."/>
        </authorList>
    </citation>
    <scope>NUCLEOTIDE SEQUENCE [LARGE SCALE GENOMIC DNA]</scope>
</reference>
<accession>A0ABN9WNG9</accession>
<dbReference type="PANTHER" id="PTHR38360:SF1">
    <property type="entry name" value="F12P19.7"/>
    <property type="match status" value="1"/>
</dbReference>
<keyword evidence="1" id="KW-0732">Signal</keyword>
<protein>
    <recommendedName>
        <fullName evidence="4">Phospholipase B-like</fullName>
    </recommendedName>
</protein>
<feature type="chain" id="PRO_5045436154" description="Phospholipase B-like" evidence="1">
    <location>
        <begin position="22"/>
        <end position="507"/>
    </location>
</feature>
<dbReference type="Proteomes" id="UP001189429">
    <property type="component" value="Unassembled WGS sequence"/>
</dbReference>
<evidence type="ECO:0008006" key="4">
    <source>
        <dbReference type="Google" id="ProtNLM"/>
    </source>
</evidence>
<comment type="caution">
    <text evidence="2">The sequence shown here is derived from an EMBL/GenBank/DDBJ whole genome shotgun (WGS) entry which is preliminary data.</text>
</comment>
<name>A0ABN9WNG9_9DINO</name>
<keyword evidence="3" id="KW-1185">Reference proteome</keyword>
<sequence length="507" mass="53155">MSSKAVATLALAAGAFVGVGAATLSLDERVAAGECAGTAVERESFFDSAIQLTDLPSSSVAQAEDLSDLNSLGYTRSAVELLIDYGANFKVLTDEISKEQYILTQCGTDAPSDDEVDAVKARPDSSYSRKSFTIPVQSVVATGTTQLAFIQALGLEDRVHKVTGYAVGACWQKGANECEAELEAPGSWGGNATLRANQLDAAELVLAECSSYQPVECSSVNALNNGVHFASTTSSAGNLHAAEYIKWLAAFFNKEEEAKSMFNDAMSLYVDAKSANGAGQKVAWVSYEAAGYWNAERFTLSLAIYKQELVTAAAGANIDGDAVHAEVGGIMTKFVDAAGNPSFQLETSHYNGSKADTAAALLEALSSQGVNVLIDETYQSDTASYTIDTFLSNFGLASTSLKVLRIDGTLSASNNLDWYESRVAHPHRAVQGLQRVMLPDSSLPKHFFRDISAGEVPDVILASACTTPLPFCDPTMIASVGEASAAGRAAAPLLVAALGALLAAARG</sequence>
<organism evidence="2 3">
    <name type="scientific">Prorocentrum cordatum</name>
    <dbReference type="NCBI Taxonomy" id="2364126"/>
    <lineage>
        <taxon>Eukaryota</taxon>
        <taxon>Sar</taxon>
        <taxon>Alveolata</taxon>
        <taxon>Dinophyceae</taxon>
        <taxon>Prorocentrales</taxon>
        <taxon>Prorocentraceae</taxon>
        <taxon>Prorocentrum</taxon>
    </lineage>
</organism>
<feature type="signal peptide" evidence="1">
    <location>
        <begin position="1"/>
        <end position="21"/>
    </location>
</feature>
<evidence type="ECO:0000256" key="1">
    <source>
        <dbReference type="SAM" id="SignalP"/>
    </source>
</evidence>
<dbReference type="EMBL" id="CAUYUJ010018822">
    <property type="protein sequence ID" value="CAK0886569.1"/>
    <property type="molecule type" value="Genomic_DNA"/>
</dbReference>
<evidence type="ECO:0000313" key="3">
    <source>
        <dbReference type="Proteomes" id="UP001189429"/>
    </source>
</evidence>
<dbReference type="CDD" id="cd00636">
    <property type="entry name" value="TroA-like"/>
    <property type="match status" value="1"/>
</dbReference>
<evidence type="ECO:0000313" key="2">
    <source>
        <dbReference type="EMBL" id="CAK0886569.1"/>
    </source>
</evidence>
<gene>
    <name evidence="2" type="ORF">PCOR1329_LOCUS67883</name>
</gene>